<dbReference type="OrthoDB" id="9761504at2"/>
<dbReference type="SUPFAM" id="SSF53067">
    <property type="entry name" value="Actin-like ATPase domain"/>
    <property type="match status" value="2"/>
</dbReference>
<keyword evidence="11" id="KW-1185">Reference proteome</keyword>
<proteinExistence type="inferred from homology"/>
<feature type="domain" description="Carbohydrate kinase FGGY N-terminal" evidence="8">
    <location>
        <begin position="70"/>
        <end position="239"/>
    </location>
</feature>
<dbReference type="RefSeq" id="WP_092564671.1">
    <property type="nucleotide sequence ID" value="NZ_FNQV01000009.1"/>
</dbReference>
<dbReference type="GO" id="GO:0019301">
    <property type="term" value="P:rhamnose catabolic process"/>
    <property type="evidence" value="ECO:0007669"/>
    <property type="project" value="InterPro"/>
</dbReference>
<dbReference type="Pfam" id="PF02782">
    <property type="entry name" value="FGGY_C"/>
    <property type="match status" value="1"/>
</dbReference>
<evidence type="ECO:0000259" key="9">
    <source>
        <dbReference type="Pfam" id="PF02782"/>
    </source>
</evidence>
<evidence type="ECO:0000256" key="7">
    <source>
        <dbReference type="ARBA" id="ARBA00023308"/>
    </source>
</evidence>
<dbReference type="InterPro" id="IPR018484">
    <property type="entry name" value="FGGY_N"/>
</dbReference>
<protein>
    <submittedName>
        <fullName evidence="10">Rhamnulokinase</fullName>
    </submittedName>
</protein>
<dbReference type="GO" id="GO:0005829">
    <property type="term" value="C:cytosol"/>
    <property type="evidence" value="ECO:0007669"/>
    <property type="project" value="TreeGrafter"/>
</dbReference>
<dbReference type="EMBL" id="FNQV01000009">
    <property type="protein sequence ID" value="SEA43720.1"/>
    <property type="molecule type" value="Genomic_DNA"/>
</dbReference>
<comment type="similarity">
    <text evidence="1">Belongs to the FGGY kinase family.</text>
</comment>
<dbReference type="AlphaFoldDB" id="A0A1H4B6H0"/>
<dbReference type="GO" id="GO:0005524">
    <property type="term" value="F:ATP binding"/>
    <property type="evidence" value="ECO:0007669"/>
    <property type="project" value="UniProtKB-KW"/>
</dbReference>
<dbReference type="InterPro" id="IPR018485">
    <property type="entry name" value="FGGY_C"/>
</dbReference>
<dbReference type="InterPro" id="IPR043129">
    <property type="entry name" value="ATPase_NBD"/>
</dbReference>
<dbReference type="PANTHER" id="PTHR10196">
    <property type="entry name" value="SUGAR KINASE"/>
    <property type="match status" value="1"/>
</dbReference>
<evidence type="ECO:0000256" key="3">
    <source>
        <dbReference type="ARBA" id="ARBA00022741"/>
    </source>
</evidence>
<evidence type="ECO:0000256" key="5">
    <source>
        <dbReference type="ARBA" id="ARBA00022840"/>
    </source>
</evidence>
<keyword evidence="2" id="KW-0808">Transferase</keyword>
<evidence type="ECO:0000259" key="8">
    <source>
        <dbReference type="Pfam" id="PF00370"/>
    </source>
</evidence>
<dbReference type="Gene3D" id="3.30.420.40">
    <property type="match status" value="2"/>
</dbReference>
<feature type="domain" description="Carbohydrate kinase FGGY C-terminal" evidence="9">
    <location>
        <begin position="251"/>
        <end position="442"/>
    </location>
</feature>
<dbReference type="GO" id="GO:0004370">
    <property type="term" value="F:glycerol kinase activity"/>
    <property type="evidence" value="ECO:0007669"/>
    <property type="project" value="TreeGrafter"/>
</dbReference>
<dbReference type="PANTHER" id="PTHR10196:SF93">
    <property type="entry name" value="L-RHAMNULOKINASE"/>
    <property type="match status" value="1"/>
</dbReference>
<accession>A0A1H4B6H0</accession>
<reference evidence="11" key="1">
    <citation type="submission" date="2016-10" db="EMBL/GenBank/DDBJ databases">
        <authorList>
            <person name="Varghese N."/>
            <person name="Submissions S."/>
        </authorList>
    </citation>
    <scope>NUCLEOTIDE SEQUENCE [LARGE SCALE GENOMIC DNA]</scope>
    <source>
        <strain evidence="11">KPR-1</strain>
    </source>
</reference>
<keyword evidence="3" id="KW-0547">Nucleotide-binding</keyword>
<sequence length="482" mass="51609">MATQHAAVDLGASNGRVMIGLVADDAVTLTEIHRFPNGGIPVGDHLYTDTLGLYAGVVEGLRRANRVGKVCSVGVDSWGVDYGRIDVEGQLLGSPRHYRDERTIAQQEKLRAQFTDDELYRMTGIQPGAAYNTIYQLMDDMTSVQWPLVDQVLFTPDLVGFLLSGARGAEATIASTSQLLDAATRQWSPEMARAARIPLEIFAELQEPGTRRGRLRPGLIEGSEIELVAVGGHDTASAVAATPAVDEHFAFISCGTWSVVGAELLEPIKSSEALAAGYTNELGIDGTVRFNRNLTGLWLLQECQRAWQEAGEDANLFDLLDAAARSKELVSVVDAGSEVFLARGDMPSLIAEECRRTGQPVPQDKGAMVRCVLDSLALAHARTIRAIQELGGPEVHAVHIVGGGCQNELLCQLTADACQLPVVAGPVEAAALGNIIVQARAMGELDGDRAALRKVIANSGGVIRYEPHGSARPWDEAASRIF</sequence>
<evidence type="ECO:0000256" key="6">
    <source>
        <dbReference type="ARBA" id="ARBA00023157"/>
    </source>
</evidence>
<keyword evidence="6" id="KW-1015">Disulfide bond</keyword>
<dbReference type="CDD" id="cd07771">
    <property type="entry name" value="ASKHA_NBD_FGGY_RhaB-like"/>
    <property type="match status" value="1"/>
</dbReference>
<evidence type="ECO:0000256" key="4">
    <source>
        <dbReference type="ARBA" id="ARBA00022777"/>
    </source>
</evidence>
<keyword evidence="4 10" id="KW-0418">Kinase</keyword>
<dbReference type="Proteomes" id="UP000199288">
    <property type="component" value="Unassembled WGS sequence"/>
</dbReference>
<keyword evidence="5" id="KW-0067">ATP-binding</keyword>
<evidence type="ECO:0000256" key="2">
    <source>
        <dbReference type="ARBA" id="ARBA00022679"/>
    </source>
</evidence>
<evidence type="ECO:0000313" key="11">
    <source>
        <dbReference type="Proteomes" id="UP000199288"/>
    </source>
</evidence>
<organism evidence="10 11">
    <name type="scientific">Bowdeniella nasicola</name>
    <dbReference type="NCBI Taxonomy" id="208480"/>
    <lineage>
        <taxon>Bacteria</taxon>
        <taxon>Bacillati</taxon>
        <taxon>Actinomycetota</taxon>
        <taxon>Actinomycetes</taxon>
        <taxon>Actinomycetales</taxon>
        <taxon>Actinomycetaceae</taxon>
        <taxon>Bowdeniella</taxon>
    </lineage>
</organism>
<dbReference type="Pfam" id="PF00370">
    <property type="entry name" value="FGGY_N"/>
    <property type="match status" value="1"/>
</dbReference>
<name>A0A1H4B6H0_9ACTO</name>
<dbReference type="GO" id="GO:0008993">
    <property type="term" value="F:rhamnulokinase activity"/>
    <property type="evidence" value="ECO:0007669"/>
    <property type="project" value="InterPro"/>
</dbReference>
<gene>
    <name evidence="10" type="ORF">SAMN02910418_01584</name>
</gene>
<evidence type="ECO:0000256" key="1">
    <source>
        <dbReference type="ARBA" id="ARBA00009156"/>
    </source>
</evidence>
<keyword evidence="7" id="KW-0684">Rhamnose metabolism</keyword>
<dbReference type="InterPro" id="IPR013449">
    <property type="entry name" value="Rhamnulokinase"/>
</dbReference>
<dbReference type="GO" id="GO:0006071">
    <property type="term" value="P:glycerol metabolic process"/>
    <property type="evidence" value="ECO:0007669"/>
    <property type="project" value="TreeGrafter"/>
</dbReference>
<evidence type="ECO:0000313" key="10">
    <source>
        <dbReference type="EMBL" id="SEA43720.1"/>
    </source>
</evidence>